<keyword evidence="4" id="KW-0653">Protein transport</keyword>
<keyword evidence="7" id="KW-1185">Reference proteome</keyword>
<keyword evidence="2" id="KW-0813">Transport</keyword>
<dbReference type="RefSeq" id="WP_020910516.1">
    <property type="nucleotide sequence ID" value="NC_011566.1"/>
</dbReference>
<dbReference type="eggNOG" id="COG2834">
    <property type="taxonomic scope" value="Bacteria"/>
</dbReference>
<sequence>MSVLQLKRVYQQLILLTTLLLISSASFGAVSQTDFTALFSQQASSAELEQLALQLSPSPQAKGLFTQYRYLKVLKKPLVSNGNFVFAKQLGIVWQQQSPFSSTLILQAGRLTQIDSQGQIQVTQAQQSASASQLSHLMPTLLNALLSGNLQTLQQHFKLSIDNANSNNPQWQLGLIPIDPMVQKAMPRLVLSGETQIQTLILFSDNQDRSRIEFSELVEQPLTEQDKARFSPAIADNLRETQ</sequence>
<dbReference type="InterPro" id="IPR004564">
    <property type="entry name" value="OM_lipoprot_carrier_LolA-like"/>
</dbReference>
<comment type="subunit">
    <text evidence="1">Monomer.</text>
</comment>
<dbReference type="Gene3D" id="2.50.20.10">
    <property type="entry name" value="Lipoprotein localisation LolA/LolB/LppX"/>
    <property type="match status" value="1"/>
</dbReference>
<dbReference type="EMBL" id="CP000472">
    <property type="protein sequence ID" value="ACJ27133.1"/>
    <property type="molecule type" value="Genomic_DNA"/>
</dbReference>
<dbReference type="GO" id="GO:0015031">
    <property type="term" value="P:protein transport"/>
    <property type="evidence" value="ECO:0007669"/>
    <property type="project" value="UniProtKB-KW"/>
</dbReference>
<evidence type="ECO:0000313" key="6">
    <source>
        <dbReference type="EMBL" id="ACJ27133.1"/>
    </source>
</evidence>
<evidence type="ECO:0000256" key="3">
    <source>
        <dbReference type="ARBA" id="ARBA00022729"/>
    </source>
</evidence>
<dbReference type="InterPro" id="IPR029046">
    <property type="entry name" value="LolA/LolB/LppX"/>
</dbReference>
<keyword evidence="3 5" id="KW-0732">Signal</keyword>
<evidence type="ECO:0000256" key="4">
    <source>
        <dbReference type="ARBA" id="ARBA00022927"/>
    </source>
</evidence>
<evidence type="ECO:0000256" key="5">
    <source>
        <dbReference type="SAM" id="SignalP"/>
    </source>
</evidence>
<evidence type="ECO:0000256" key="2">
    <source>
        <dbReference type="ARBA" id="ARBA00022448"/>
    </source>
</evidence>
<evidence type="ECO:0000256" key="1">
    <source>
        <dbReference type="ARBA" id="ARBA00011245"/>
    </source>
</evidence>
<feature type="chain" id="PRO_5002869932" description="Outer membrane lipoprotein carrier protein LolA" evidence="5">
    <location>
        <begin position="29"/>
        <end position="242"/>
    </location>
</feature>
<dbReference type="OrthoDB" id="5700849at2"/>
<accession>B8CHK7</accession>
<organism evidence="6 7">
    <name type="scientific">Shewanella piezotolerans (strain WP3 / JCM 13877)</name>
    <dbReference type="NCBI Taxonomy" id="225849"/>
    <lineage>
        <taxon>Bacteria</taxon>
        <taxon>Pseudomonadati</taxon>
        <taxon>Pseudomonadota</taxon>
        <taxon>Gammaproteobacteria</taxon>
        <taxon>Alteromonadales</taxon>
        <taxon>Shewanellaceae</taxon>
        <taxon>Shewanella</taxon>
    </lineage>
</organism>
<dbReference type="KEGG" id="swp:swp_0296"/>
<gene>
    <name evidence="6" type="ordered locus">swp_0296</name>
</gene>
<dbReference type="STRING" id="225849.swp_0296"/>
<dbReference type="CDD" id="cd16325">
    <property type="entry name" value="LolA"/>
    <property type="match status" value="1"/>
</dbReference>
<reference evidence="6 7" key="1">
    <citation type="journal article" date="2008" name="PLoS ONE">
        <title>Environmental adaptation: genomic analysis of the piezotolerant and psychrotolerant deep-sea iron reducing bacterium Shewanella piezotolerans WP3.</title>
        <authorList>
            <person name="Wang F."/>
            <person name="Wang J."/>
            <person name="Jian H."/>
            <person name="Zhang B."/>
            <person name="Li S."/>
            <person name="Wang F."/>
            <person name="Zeng X."/>
            <person name="Gao L."/>
            <person name="Bartlett D.H."/>
            <person name="Yu J."/>
            <person name="Hu S."/>
            <person name="Xiao X."/>
        </authorList>
    </citation>
    <scope>NUCLEOTIDE SEQUENCE [LARGE SCALE GENOMIC DNA]</scope>
    <source>
        <strain evidence="7">WP3 / JCM 13877</strain>
    </source>
</reference>
<evidence type="ECO:0000313" key="7">
    <source>
        <dbReference type="Proteomes" id="UP000000753"/>
    </source>
</evidence>
<name>B8CHK7_SHEPW</name>
<dbReference type="AlphaFoldDB" id="B8CHK7"/>
<evidence type="ECO:0008006" key="8">
    <source>
        <dbReference type="Google" id="ProtNLM"/>
    </source>
</evidence>
<protein>
    <recommendedName>
        <fullName evidence="8">Outer membrane lipoprotein carrier protein LolA</fullName>
    </recommendedName>
</protein>
<proteinExistence type="predicted"/>
<dbReference type="Pfam" id="PF19574">
    <property type="entry name" value="LolA_3"/>
    <property type="match status" value="1"/>
</dbReference>
<dbReference type="SUPFAM" id="SSF89392">
    <property type="entry name" value="Prokaryotic lipoproteins and lipoprotein localization factors"/>
    <property type="match status" value="1"/>
</dbReference>
<feature type="signal peptide" evidence="5">
    <location>
        <begin position="1"/>
        <end position="28"/>
    </location>
</feature>
<dbReference type="HOGENOM" id="CLU_091014_3_0_6"/>
<dbReference type="Proteomes" id="UP000000753">
    <property type="component" value="Chromosome"/>
</dbReference>